<protein>
    <recommendedName>
        <fullName evidence="5">DUF2933 domain-containing protein</fullName>
    </recommendedName>
</protein>
<dbReference type="RefSeq" id="WP_344009656.1">
    <property type="nucleotide sequence ID" value="NZ_BAAAIZ010000005.1"/>
</dbReference>
<evidence type="ECO:0000313" key="3">
    <source>
        <dbReference type="EMBL" id="GAA1415227.1"/>
    </source>
</evidence>
<keyword evidence="2" id="KW-1133">Transmembrane helix</keyword>
<dbReference type="EMBL" id="BAAAIZ010000005">
    <property type="protein sequence ID" value="GAA1415227.1"/>
    <property type="molecule type" value="Genomic_DNA"/>
</dbReference>
<keyword evidence="2" id="KW-0812">Transmembrane</keyword>
<comment type="caution">
    <text evidence="3">The sequence shown here is derived from an EMBL/GenBank/DDBJ whole genome shotgun (WGS) entry which is preliminary data.</text>
</comment>
<dbReference type="Pfam" id="PF11666">
    <property type="entry name" value="DUF2933"/>
    <property type="match status" value="1"/>
</dbReference>
<dbReference type="Proteomes" id="UP001500973">
    <property type="component" value="Unassembled WGS sequence"/>
</dbReference>
<sequence length="81" mass="8724">MRNNRNYGLYAIAVAIAFVGALVLGMPLGSLALLAIVVACPLMMFFMMRGMHGGHGGGDQHTDDSDSLRKHDHHQHPGGRL</sequence>
<accession>A0ABN1YL17</accession>
<evidence type="ECO:0000313" key="4">
    <source>
        <dbReference type="Proteomes" id="UP001500973"/>
    </source>
</evidence>
<reference evidence="3 4" key="1">
    <citation type="journal article" date="2019" name="Int. J. Syst. Evol. Microbiol.">
        <title>The Global Catalogue of Microorganisms (GCM) 10K type strain sequencing project: providing services to taxonomists for standard genome sequencing and annotation.</title>
        <authorList>
            <consortium name="The Broad Institute Genomics Platform"/>
            <consortium name="The Broad Institute Genome Sequencing Center for Infectious Disease"/>
            <person name="Wu L."/>
            <person name="Ma J."/>
        </authorList>
    </citation>
    <scope>NUCLEOTIDE SEQUENCE [LARGE SCALE GENOMIC DNA]</scope>
    <source>
        <strain evidence="3 4">JCM 11756</strain>
    </source>
</reference>
<evidence type="ECO:0000256" key="2">
    <source>
        <dbReference type="SAM" id="Phobius"/>
    </source>
</evidence>
<keyword evidence="2" id="KW-0472">Membrane</keyword>
<feature type="transmembrane region" description="Helical" evidence="2">
    <location>
        <begin position="31"/>
        <end position="48"/>
    </location>
</feature>
<evidence type="ECO:0000256" key="1">
    <source>
        <dbReference type="SAM" id="MobiDB-lite"/>
    </source>
</evidence>
<name>A0ABN1YL17_9ACTN</name>
<evidence type="ECO:0008006" key="5">
    <source>
        <dbReference type="Google" id="ProtNLM"/>
    </source>
</evidence>
<feature type="region of interest" description="Disordered" evidence="1">
    <location>
        <begin position="54"/>
        <end position="81"/>
    </location>
</feature>
<dbReference type="InterPro" id="IPR021682">
    <property type="entry name" value="DUF2933"/>
</dbReference>
<keyword evidence="4" id="KW-1185">Reference proteome</keyword>
<feature type="transmembrane region" description="Helical" evidence="2">
    <location>
        <begin position="7"/>
        <end position="25"/>
    </location>
</feature>
<feature type="compositionally biased region" description="Basic residues" evidence="1">
    <location>
        <begin position="70"/>
        <end position="81"/>
    </location>
</feature>
<feature type="compositionally biased region" description="Basic and acidic residues" evidence="1">
    <location>
        <begin position="58"/>
        <end position="69"/>
    </location>
</feature>
<proteinExistence type="predicted"/>
<organism evidence="3 4">
    <name type="scientific">Streptomyces thermospinosisporus</name>
    <dbReference type="NCBI Taxonomy" id="161482"/>
    <lineage>
        <taxon>Bacteria</taxon>
        <taxon>Bacillati</taxon>
        <taxon>Actinomycetota</taxon>
        <taxon>Actinomycetes</taxon>
        <taxon>Kitasatosporales</taxon>
        <taxon>Streptomycetaceae</taxon>
        <taxon>Streptomyces</taxon>
    </lineage>
</organism>
<gene>
    <name evidence="3" type="ORF">GCM10009601_04480</name>
</gene>